<proteinExistence type="predicted"/>
<dbReference type="EMBL" id="QOVI01000001">
    <property type="protein sequence ID" value="RXG18073.1"/>
    <property type="molecule type" value="Genomic_DNA"/>
</dbReference>
<evidence type="ECO:0000313" key="4">
    <source>
        <dbReference type="Proteomes" id="UP000289821"/>
    </source>
</evidence>
<keyword evidence="1" id="KW-0175">Coiled coil</keyword>
<gene>
    <name evidence="3" type="ORF">DSM04_101261</name>
</gene>
<keyword evidence="2" id="KW-0472">Membrane</keyword>
<keyword evidence="2" id="KW-1133">Transmembrane helix</keyword>
<feature type="transmembrane region" description="Helical" evidence="2">
    <location>
        <begin position="6"/>
        <end position="27"/>
    </location>
</feature>
<keyword evidence="2" id="KW-0812">Transmembrane</keyword>
<dbReference type="OrthoDB" id="1493222at2"/>
<evidence type="ECO:0000256" key="2">
    <source>
        <dbReference type="SAM" id="Phobius"/>
    </source>
</evidence>
<evidence type="ECO:0000313" key="3">
    <source>
        <dbReference type="EMBL" id="RXG18073.1"/>
    </source>
</evidence>
<feature type="coiled-coil region" evidence="1">
    <location>
        <begin position="38"/>
        <end position="93"/>
    </location>
</feature>
<comment type="caution">
    <text evidence="3">The sequence shown here is derived from an EMBL/GenBank/DDBJ whole genome shotgun (WGS) entry which is preliminary data.</text>
</comment>
<name>A0A4Q0NYQ4_9FLAO</name>
<keyword evidence="4" id="KW-1185">Reference proteome</keyword>
<dbReference type="SUPFAM" id="SSF57997">
    <property type="entry name" value="Tropomyosin"/>
    <property type="match status" value="1"/>
</dbReference>
<organism evidence="3 4">
    <name type="scientific">Leeuwenhoekiella aestuarii</name>
    <dbReference type="NCBI Taxonomy" id="2249426"/>
    <lineage>
        <taxon>Bacteria</taxon>
        <taxon>Pseudomonadati</taxon>
        <taxon>Bacteroidota</taxon>
        <taxon>Flavobacteriia</taxon>
        <taxon>Flavobacteriales</taxon>
        <taxon>Flavobacteriaceae</taxon>
        <taxon>Leeuwenhoekiella</taxon>
    </lineage>
</organism>
<sequence>MEIDWIIVGPVVAGILGIIIGYFIGYASKKVPNNKQEIEAWENKYESKSRELNASIEKRKTLENDITNLQTRLSNVESELASSKSKLNAVQNIAGSVTNTPNSNQNFESTTVAHAYGKRVIENDLTIIEGINVEIAALLKDHGIITWKELANTSGERCRTILTDSGRHYESYQPATWPDQARLAYEGKWDELRRWQADHHHSI</sequence>
<dbReference type="Proteomes" id="UP000289821">
    <property type="component" value="Unassembled WGS sequence"/>
</dbReference>
<protein>
    <submittedName>
        <fullName evidence="3">Uncharacterized protein</fullName>
    </submittedName>
</protein>
<reference evidence="3 4" key="1">
    <citation type="submission" date="2018-07" db="EMBL/GenBank/DDBJ databases">
        <title>Leeuwenhoekiella genomics.</title>
        <authorList>
            <person name="Tahon G."/>
            <person name="Willems A."/>
        </authorList>
    </citation>
    <scope>NUCLEOTIDE SEQUENCE [LARGE SCALE GENOMIC DNA]</scope>
    <source>
        <strain evidence="3 4">R-50232</strain>
    </source>
</reference>
<accession>A0A4Q0NYQ4</accession>
<dbReference type="RefSeq" id="WP_128759660.1">
    <property type="nucleotide sequence ID" value="NZ_QOVI01000001.1"/>
</dbReference>
<evidence type="ECO:0000256" key="1">
    <source>
        <dbReference type="SAM" id="Coils"/>
    </source>
</evidence>
<dbReference type="Gene3D" id="1.20.5.340">
    <property type="match status" value="1"/>
</dbReference>
<dbReference type="AlphaFoldDB" id="A0A4Q0NYQ4"/>